<evidence type="ECO:0000256" key="1">
    <source>
        <dbReference type="SAM" id="Coils"/>
    </source>
</evidence>
<feature type="region of interest" description="Disordered" evidence="2">
    <location>
        <begin position="932"/>
        <end position="954"/>
    </location>
</feature>
<evidence type="ECO:0000313" key="4">
    <source>
        <dbReference type="RefSeq" id="XP_023177368.2"/>
    </source>
</evidence>
<feature type="compositionally biased region" description="Low complexity" evidence="2">
    <location>
        <begin position="936"/>
        <end position="954"/>
    </location>
</feature>
<evidence type="ECO:0000313" key="3">
    <source>
        <dbReference type="Proteomes" id="UP000504633"/>
    </source>
</evidence>
<feature type="region of interest" description="Disordered" evidence="2">
    <location>
        <begin position="182"/>
        <end position="205"/>
    </location>
</feature>
<dbReference type="OMA" id="FNMANCD"/>
<feature type="compositionally biased region" description="Polar residues" evidence="2">
    <location>
        <begin position="983"/>
        <end position="992"/>
    </location>
</feature>
<protein>
    <submittedName>
        <fullName evidence="4">Little elongation complex subunit 1</fullName>
    </submittedName>
</protein>
<feature type="compositionally biased region" description="Basic residues" evidence="2">
    <location>
        <begin position="489"/>
        <end position="500"/>
    </location>
</feature>
<feature type="compositionally biased region" description="Low complexity" evidence="2">
    <location>
        <begin position="731"/>
        <end position="742"/>
    </location>
</feature>
<keyword evidence="1" id="KW-0175">Coiled coil</keyword>
<keyword evidence="3" id="KW-1185">Reference proteome</keyword>
<organism evidence="3 4">
    <name type="scientific">Drosophila hydei</name>
    <name type="common">Fruit fly</name>
    <dbReference type="NCBI Taxonomy" id="7224"/>
    <lineage>
        <taxon>Eukaryota</taxon>
        <taxon>Metazoa</taxon>
        <taxon>Ecdysozoa</taxon>
        <taxon>Arthropoda</taxon>
        <taxon>Hexapoda</taxon>
        <taxon>Insecta</taxon>
        <taxon>Pterygota</taxon>
        <taxon>Neoptera</taxon>
        <taxon>Endopterygota</taxon>
        <taxon>Diptera</taxon>
        <taxon>Brachycera</taxon>
        <taxon>Muscomorpha</taxon>
        <taxon>Ephydroidea</taxon>
        <taxon>Drosophilidae</taxon>
        <taxon>Drosophila</taxon>
    </lineage>
</organism>
<dbReference type="GeneID" id="111603835"/>
<dbReference type="Proteomes" id="UP000504633">
    <property type="component" value="Unplaced"/>
</dbReference>
<dbReference type="RefSeq" id="XP_023177368.2">
    <property type="nucleotide sequence ID" value="XM_023321600.2"/>
</dbReference>
<proteinExistence type="predicted"/>
<dbReference type="OrthoDB" id="6368736at2759"/>
<reference evidence="4" key="1">
    <citation type="submission" date="2025-08" db="UniProtKB">
        <authorList>
            <consortium name="RefSeq"/>
        </authorList>
    </citation>
    <scope>IDENTIFICATION</scope>
    <source>
        <strain evidence="4">15085-1641.00</strain>
        <tissue evidence="4">Whole body</tissue>
    </source>
</reference>
<name>A0A6J1MEI8_DROHY</name>
<feature type="region of interest" description="Disordered" evidence="2">
    <location>
        <begin position="722"/>
        <end position="763"/>
    </location>
</feature>
<feature type="compositionally biased region" description="Polar residues" evidence="2">
    <location>
        <begin position="794"/>
        <end position="806"/>
    </location>
</feature>
<evidence type="ECO:0000256" key="2">
    <source>
        <dbReference type="SAM" id="MobiDB-lite"/>
    </source>
</evidence>
<feature type="region of interest" description="Disordered" evidence="2">
    <location>
        <begin position="782"/>
        <end position="815"/>
    </location>
</feature>
<feature type="region of interest" description="Disordered" evidence="2">
    <location>
        <begin position="968"/>
        <end position="1000"/>
    </location>
</feature>
<feature type="coiled-coil region" evidence="1">
    <location>
        <begin position="45"/>
        <end position="124"/>
    </location>
</feature>
<gene>
    <name evidence="4" type="primary">LOC111603835</name>
</gene>
<dbReference type="CTD" id="23379"/>
<feature type="compositionally biased region" description="Low complexity" evidence="2">
    <location>
        <begin position="192"/>
        <end position="205"/>
    </location>
</feature>
<sequence>MSVGLGFEELNFLFSPPHERSQNGINDNSQTIPANGQLSKKRLQVADLIAANDELVRQVKEFEAQQQQLSSVKRTASEVTELYQQEKKQRIELERRALEDSKRCSELEKQLDVQKLNCEQLEEQAKIKCLPVDAKDMVIIFMQLALRILDDPSSNGLTRAEHNMLRKLKDYCKSANICLPPSKSPTKKRTKISSTTQATSSTQTLDTQILAPSKPEMCSIAVQSESFVTTRDQGIQHKNTTTTRGTTTASFIKMHDVGTCFPEPKPPLNAYQILEKILPWTIAPLSPIIDQSPTPEASPMTSIGTCTELCNVYREIDYLPELPAQLKHSDSRPPSRAMYDSVKDELAPPFDAAALDGNSHHMAKELLSFLPHNQSILAKMPSQVFEEVWQVMGQMVFVALQSSSASSISQADFRSWFDTLYESHQAQNVACSKNISNKETKFMAPADEGSLPDAHTDHIKSPPPKTELDLTPIRLPIKPLFRAMRKPNIKPKKRKLKPCARRQSQAQPKQKEISRPASPTETAVNFLTKLNAFHNPNCDNFDIQLNAEERQLLQLTSATANTKQPPITPIVCEEFAPQSPLLDLSHSMDTQVNDAVEHVSLHIRCAVEDKSHPSHSQPSVKHIVPEQVDSLPADHLLALFGSDSDSEDETNQDRQVAIAEANTDSKSSKSMNSIIVNEEIHNDYVVQHEDIAPNTNLVINNGDFPSDKENLPNVKQPPVKFCAYDRKRKPSTSSSSESQSASSEEESLVINNGDIKLQPVTVPSEKPIRGVSKRIAREAKSAISEESIDSDESVNNISVSNDLQSGTDDHDTSSQVSITADKLALITPVEPQQTANEESDDSDTNSADRNLFIAYADIHSDFVHNDEMSPMSIFIDKLKRETCDESSDSDVDSMDKRLVINDDLHVDSDNEGDKCFQNTIESLPVIIPDDKRMRKASSCSSSDSQSAISEDAIASDADCTDKNLVMEHHDEVKHQNRKRKRNSSMNGSPESQPTEKRLTRSQAKQLLMEADNQDSSNVTDVQLNCIHECSPMSPVDSANCEADDCEPIEIPLDAPDSQNNLSAPKALLSYMINAHKADIKQRSHRKQKPNKKQMDQLHSKIIDYLKLSVPLELTSTQLAAIDDPVLINVLISGYGELSVEAGVKDVLILERLLTMLKQFDCERCSFIEHFMKTLEQRLFNPKDRLSDPMAHKFVKLFLQLIGLQESLTNPVESYSNPARLLLAKILYHYSKQMSLLVLEVLCHFPTVLPHREERDYDHSDPLITVLKHLLMCHQYNVSDPQGPDRALISKLRFEYHFQPFEPTKQQVIENLVEKIKAGRAHQLSYAFALFCRRSIQLNVANLLAEHLMPLANSYCDFCVENEEYDARMESLLQCTSTIVKQLRLDGQSDITGYIALFKRILVAVPRPGVQEAAVQAILRMQRFGYAFVVEALQSYRPDHQLTSLTRAMLRTFVERRQQYLLASRV</sequence>
<accession>A0A6J1MEI8</accession>
<feature type="region of interest" description="Disordered" evidence="2">
    <location>
        <begin position="489"/>
        <end position="519"/>
    </location>
</feature>
<feature type="region of interest" description="Disordered" evidence="2">
    <location>
        <begin position="446"/>
        <end position="470"/>
    </location>
</feature>
<dbReference type="KEGG" id="dhe:111603835"/>